<reference evidence="14 15" key="1">
    <citation type="submission" date="2020-12" db="EMBL/GenBank/DDBJ databases">
        <title>FDA dAtabase for Regulatory Grade micrObial Sequences (FDA-ARGOS): Supporting development and validation of Infectious Disease Dx tests.</title>
        <authorList>
            <person name="Sproer C."/>
            <person name="Gronow S."/>
            <person name="Severitt S."/>
            <person name="Schroder I."/>
            <person name="Tallon L."/>
            <person name="Sadzewicz L."/>
            <person name="Zhao X."/>
            <person name="Boylan J."/>
            <person name="Ott S."/>
            <person name="Bowen H."/>
            <person name="Vavikolanu K."/>
            <person name="Mehta A."/>
            <person name="Aluvathingal J."/>
            <person name="Nadendla S."/>
            <person name="Lowell S."/>
            <person name="Myers T."/>
            <person name="Yan Y."/>
            <person name="Sichtig H."/>
        </authorList>
    </citation>
    <scope>NUCLEOTIDE SEQUENCE [LARGE SCALE GENOMIC DNA]</scope>
    <source>
        <strain evidence="14 15">FDAARGOS_911</strain>
    </source>
</reference>
<dbReference type="GO" id="GO:0051082">
    <property type="term" value="F:unfolded protein binding"/>
    <property type="evidence" value="ECO:0007669"/>
    <property type="project" value="TreeGrafter"/>
</dbReference>
<organism evidence="14 15">
    <name type="scientific">Aerococcus urinae</name>
    <dbReference type="NCBI Taxonomy" id="1376"/>
    <lineage>
        <taxon>Bacteria</taxon>
        <taxon>Bacillati</taxon>
        <taxon>Bacillota</taxon>
        <taxon>Bacilli</taxon>
        <taxon>Lactobacillales</taxon>
        <taxon>Aerococcaceae</taxon>
        <taxon>Aerococcus</taxon>
    </lineage>
</organism>
<reference evidence="13" key="2">
    <citation type="submission" date="2022-09" db="EMBL/GenBank/DDBJ databases">
        <title>Aerococcus urinae taxonomy study.</title>
        <authorList>
            <person name="Christensen J."/>
            <person name="Senneby E."/>
        </authorList>
    </citation>
    <scope>NUCLEOTIDE SEQUENCE</scope>
    <source>
        <strain evidence="13">NLD-066-U95</strain>
    </source>
</reference>
<dbReference type="Gene3D" id="2.30.22.10">
    <property type="entry name" value="Head domain of nucleotide exchange factor GrpE"/>
    <property type="match status" value="1"/>
</dbReference>
<dbReference type="PANTHER" id="PTHR21237:SF23">
    <property type="entry name" value="GRPE PROTEIN HOMOLOG, MITOCHONDRIAL"/>
    <property type="match status" value="1"/>
</dbReference>
<dbReference type="EMBL" id="CP065662">
    <property type="protein sequence ID" value="QPS00909.1"/>
    <property type="molecule type" value="Genomic_DNA"/>
</dbReference>
<dbReference type="HAMAP" id="MF_01151">
    <property type="entry name" value="GrpE"/>
    <property type="match status" value="1"/>
</dbReference>
<evidence type="ECO:0000313" key="15">
    <source>
        <dbReference type="Proteomes" id="UP000594771"/>
    </source>
</evidence>
<comment type="subunit">
    <text evidence="3 10">Homodimer.</text>
</comment>
<evidence type="ECO:0000256" key="3">
    <source>
        <dbReference type="ARBA" id="ARBA00011738"/>
    </source>
</evidence>
<dbReference type="CDD" id="cd00446">
    <property type="entry name" value="GrpE"/>
    <property type="match status" value="1"/>
</dbReference>
<dbReference type="NCBIfam" id="NF010738">
    <property type="entry name" value="PRK14140.1"/>
    <property type="match status" value="1"/>
</dbReference>
<dbReference type="GO" id="GO:0051087">
    <property type="term" value="F:protein-folding chaperone binding"/>
    <property type="evidence" value="ECO:0007669"/>
    <property type="project" value="InterPro"/>
</dbReference>
<dbReference type="SUPFAM" id="SSF58014">
    <property type="entry name" value="Coiled-coil domain of nucleotide exchange factor GrpE"/>
    <property type="match status" value="1"/>
</dbReference>
<evidence type="ECO:0000256" key="9">
    <source>
        <dbReference type="ARBA" id="ARBA00076414"/>
    </source>
</evidence>
<gene>
    <name evidence="10 14" type="primary">grpE</name>
    <name evidence="14" type="ORF">I6G68_05805</name>
    <name evidence="13" type="ORF">ODY43_01080</name>
</gene>
<dbReference type="PRINTS" id="PR00773">
    <property type="entry name" value="GRPEPROTEIN"/>
</dbReference>
<dbReference type="Proteomes" id="UP001069145">
    <property type="component" value="Unassembled WGS sequence"/>
</dbReference>
<accession>A0A329NGL1</accession>
<dbReference type="FunFam" id="2.30.22.10:FF:000001">
    <property type="entry name" value="Protein GrpE"/>
    <property type="match status" value="1"/>
</dbReference>
<dbReference type="GO" id="GO:0006457">
    <property type="term" value="P:protein folding"/>
    <property type="evidence" value="ECO:0007669"/>
    <property type="project" value="InterPro"/>
</dbReference>
<evidence type="ECO:0000313" key="16">
    <source>
        <dbReference type="Proteomes" id="UP001069145"/>
    </source>
</evidence>
<evidence type="ECO:0000313" key="13">
    <source>
        <dbReference type="EMBL" id="MCY3052599.1"/>
    </source>
</evidence>
<evidence type="ECO:0000256" key="2">
    <source>
        <dbReference type="ARBA" id="ARBA00009054"/>
    </source>
</evidence>
<dbReference type="GeneID" id="35768224"/>
<evidence type="ECO:0000256" key="12">
    <source>
        <dbReference type="SAM" id="MobiDB-lite"/>
    </source>
</evidence>
<dbReference type="AlphaFoldDB" id="A0A329NGL1"/>
<dbReference type="RefSeq" id="WP_082702854.1">
    <property type="nucleotide sequence ID" value="NZ_CAJHLF010000002.1"/>
</dbReference>
<dbReference type="GO" id="GO:0000774">
    <property type="term" value="F:adenyl-nucleotide exchange factor activity"/>
    <property type="evidence" value="ECO:0007669"/>
    <property type="project" value="InterPro"/>
</dbReference>
<evidence type="ECO:0000256" key="6">
    <source>
        <dbReference type="ARBA" id="ARBA00023186"/>
    </source>
</evidence>
<dbReference type="OrthoDB" id="9812586at2"/>
<comment type="function">
    <text evidence="7 10">Participates actively in the response to hyperosmotic and heat shock by preventing the aggregation of stress-denatured proteins, in association with DnaK and GrpE. It is the nucleotide exchange factor for DnaK and may function as a thermosensor. Unfolded proteins bind initially to DnaJ; upon interaction with the DnaJ-bound protein, DnaK hydrolyzes its bound ATP, resulting in the formation of a stable complex. GrpE releases ADP from DnaK; ATP binding to DnaK triggers the release of the substrate protein, thus completing the reaction cycle. Several rounds of ATP-dependent interactions between DnaJ, DnaK and GrpE are required for fully efficient folding.</text>
</comment>
<evidence type="ECO:0000313" key="14">
    <source>
        <dbReference type="EMBL" id="QPS00909.1"/>
    </source>
</evidence>
<evidence type="ECO:0000256" key="1">
    <source>
        <dbReference type="ARBA" id="ARBA00004496"/>
    </source>
</evidence>
<dbReference type="GO" id="GO:0005737">
    <property type="term" value="C:cytoplasm"/>
    <property type="evidence" value="ECO:0007669"/>
    <property type="project" value="UniProtKB-SubCell"/>
</dbReference>
<name>A0A329NGL1_9LACT</name>
<dbReference type="Proteomes" id="UP000594771">
    <property type="component" value="Chromosome"/>
</dbReference>
<evidence type="ECO:0000256" key="10">
    <source>
        <dbReference type="HAMAP-Rule" id="MF_01151"/>
    </source>
</evidence>
<keyword evidence="4 10" id="KW-0963">Cytoplasm</keyword>
<dbReference type="SUPFAM" id="SSF51064">
    <property type="entry name" value="Head domain of nucleotide exchange factor GrpE"/>
    <property type="match status" value="1"/>
</dbReference>
<evidence type="ECO:0000256" key="11">
    <source>
        <dbReference type="RuleBase" id="RU004478"/>
    </source>
</evidence>
<evidence type="ECO:0000256" key="7">
    <source>
        <dbReference type="ARBA" id="ARBA00053401"/>
    </source>
</evidence>
<sequence>MSKVHDKNNQDVDPENIHEDEKSVQDKNKAQDLEQNQNNKADVDKDNESENLADDEKNKIADEDKEVHENDKDSELQSIKKELEEKNDQILRLSAEIKNIQRRNNKERQDAAKYRSQHLAEKLLGAVDNLERALTIEADDEASRSMKRGIEMVLESIQSAFNDEEIKAIDPKGEKFDPNFHQSVSSVPANDGQESDTIVEVYQKGYVIKDRVLRPAMVVVAQ</sequence>
<comment type="similarity">
    <text evidence="2 10 11">Belongs to the GrpE family.</text>
</comment>
<feature type="compositionally biased region" description="Basic and acidic residues" evidence="12">
    <location>
        <begin position="41"/>
        <end position="78"/>
    </location>
</feature>
<keyword evidence="5 10" id="KW-0346">Stress response</keyword>
<keyword evidence="6 10" id="KW-0143">Chaperone</keyword>
<evidence type="ECO:0000256" key="8">
    <source>
        <dbReference type="ARBA" id="ARBA00072274"/>
    </source>
</evidence>
<dbReference type="InterPro" id="IPR013805">
    <property type="entry name" value="GrpE_CC"/>
</dbReference>
<dbReference type="InterPro" id="IPR000740">
    <property type="entry name" value="GrpE"/>
</dbReference>
<feature type="compositionally biased region" description="Basic and acidic residues" evidence="12">
    <location>
        <begin position="1"/>
        <end position="32"/>
    </location>
</feature>
<evidence type="ECO:0000256" key="5">
    <source>
        <dbReference type="ARBA" id="ARBA00023016"/>
    </source>
</evidence>
<dbReference type="NCBIfam" id="NF010759">
    <property type="entry name" value="PRK14162.1"/>
    <property type="match status" value="1"/>
</dbReference>
<keyword evidence="16" id="KW-1185">Reference proteome</keyword>
<dbReference type="PANTHER" id="PTHR21237">
    <property type="entry name" value="GRPE PROTEIN"/>
    <property type="match status" value="1"/>
</dbReference>
<feature type="region of interest" description="Disordered" evidence="12">
    <location>
        <begin position="1"/>
        <end position="78"/>
    </location>
</feature>
<evidence type="ECO:0000256" key="4">
    <source>
        <dbReference type="ARBA" id="ARBA00022490"/>
    </source>
</evidence>
<dbReference type="GO" id="GO:0042803">
    <property type="term" value="F:protein homodimerization activity"/>
    <property type="evidence" value="ECO:0007669"/>
    <property type="project" value="InterPro"/>
</dbReference>
<dbReference type="Gene3D" id="3.90.20.20">
    <property type="match status" value="1"/>
</dbReference>
<dbReference type="InterPro" id="IPR009012">
    <property type="entry name" value="GrpE_head"/>
</dbReference>
<proteinExistence type="inferred from homology"/>
<comment type="subcellular location">
    <subcellularLocation>
        <location evidence="1 10">Cytoplasm</location>
    </subcellularLocation>
</comment>
<dbReference type="Pfam" id="PF01025">
    <property type="entry name" value="GrpE"/>
    <property type="match status" value="1"/>
</dbReference>
<dbReference type="EMBL" id="JAOTML010000001">
    <property type="protein sequence ID" value="MCY3052599.1"/>
    <property type="molecule type" value="Genomic_DNA"/>
</dbReference>
<protein>
    <recommendedName>
        <fullName evidence="8 10">Protein GrpE</fullName>
    </recommendedName>
    <alternativeName>
        <fullName evidence="9 10">HSP-70 cofactor</fullName>
    </alternativeName>
</protein>